<protein>
    <submittedName>
        <fullName evidence="2">Uncharacterized protein</fullName>
    </submittedName>
</protein>
<feature type="compositionally biased region" description="Basic and acidic residues" evidence="1">
    <location>
        <begin position="30"/>
        <end position="42"/>
    </location>
</feature>
<reference evidence="2" key="1">
    <citation type="journal article" date="2015" name="Front. Microbiol.">
        <title>Combining genomic sequencing methods to explore viral diversity and reveal potential virus-host interactions.</title>
        <authorList>
            <person name="Chow C.E."/>
            <person name="Winget D.M."/>
            <person name="White R.A.III."/>
            <person name="Hallam S.J."/>
            <person name="Suttle C.A."/>
        </authorList>
    </citation>
    <scope>NUCLEOTIDE SEQUENCE</scope>
    <source>
        <strain evidence="2">Oxic1_6</strain>
    </source>
</reference>
<dbReference type="EMBL" id="KR029601">
    <property type="protein sequence ID" value="AKH48181.1"/>
    <property type="molecule type" value="Genomic_DNA"/>
</dbReference>
<evidence type="ECO:0000313" key="2">
    <source>
        <dbReference type="EMBL" id="AKH48181.1"/>
    </source>
</evidence>
<name>A0A0F7LAL2_9VIRU</name>
<feature type="region of interest" description="Disordered" evidence="1">
    <location>
        <begin position="1"/>
        <end position="55"/>
    </location>
</feature>
<accession>A0A0F7LAL2</accession>
<organism evidence="2">
    <name type="scientific">uncultured marine virus</name>
    <dbReference type="NCBI Taxonomy" id="186617"/>
    <lineage>
        <taxon>Viruses</taxon>
        <taxon>environmental samples</taxon>
    </lineage>
</organism>
<evidence type="ECO:0000256" key="1">
    <source>
        <dbReference type="SAM" id="MobiDB-lite"/>
    </source>
</evidence>
<proteinExistence type="predicted"/>
<reference evidence="2" key="2">
    <citation type="submission" date="2015-03" db="EMBL/GenBank/DDBJ databases">
        <authorList>
            <person name="Chow C.-E.T."/>
            <person name="Winget D.M."/>
            <person name="White R.A.III."/>
            <person name="Hallam S.J."/>
            <person name="Suttle C.A."/>
        </authorList>
    </citation>
    <scope>NUCLEOTIDE SEQUENCE</scope>
    <source>
        <strain evidence="2">Oxic1_6</strain>
    </source>
</reference>
<sequence>MECSCMASPRPPTPRESTSTAGAYAGNPGERVESKRHQRADLARNPSGADCPTHIASCEWRPSASRQRAP</sequence>